<dbReference type="PANTHER" id="PTHR31344">
    <property type="entry name" value="NUCLEAR PORE COMPLEX PROTEIN NUP205"/>
    <property type="match status" value="1"/>
</dbReference>
<feature type="region of interest" description="Disordered" evidence="1">
    <location>
        <begin position="180"/>
        <end position="218"/>
    </location>
</feature>
<organism evidence="3 4">
    <name type="scientific">Castilleja foliolosa</name>
    <dbReference type="NCBI Taxonomy" id="1961234"/>
    <lineage>
        <taxon>Eukaryota</taxon>
        <taxon>Viridiplantae</taxon>
        <taxon>Streptophyta</taxon>
        <taxon>Embryophyta</taxon>
        <taxon>Tracheophyta</taxon>
        <taxon>Spermatophyta</taxon>
        <taxon>Magnoliopsida</taxon>
        <taxon>eudicotyledons</taxon>
        <taxon>Gunneridae</taxon>
        <taxon>Pentapetalae</taxon>
        <taxon>asterids</taxon>
        <taxon>lamiids</taxon>
        <taxon>Lamiales</taxon>
        <taxon>Orobanchaceae</taxon>
        <taxon>Pedicularideae</taxon>
        <taxon>Castillejinae</taxon>
        <taxon>Castilleja</taxon>
    </lineage>
</organism>
<protein>
    <recommendedName>
        <fullName evidence="2">C2 NT-type domain-containing protein</fullName>
    </recommendedName>
</protein>
<feature type="compositionally biased region" description="Basic and acidic residues" evidence="1">
    <location>
        <begin position="209"/>
        <end position="218"/>
    </location>
</feature>
<proteinExistence type="predicted"/>
<dbReference type="Proteomes" id="UP001632038">
    <property type="component" value="Unassembled WGS sequence"/>
</dbReference>
<comment type="caution">
    <text evidence="3">The sequence shown here is derived from an EMBL/GenBank/DDBJ whole genome shotgun (WGS) entry which is preliminary data.</text>
</comment>
<evidence type="ECO:0000256" key="1">
    <source>
        <dbReference type="SAM" id="MobiDB-lite"/>
    </source>
</evidence>
<reference evidence="4" key="1">
    <citation type="journal article" date="2024" name="IScience">
        <title>Strigolactones Initiate the Formation of Haustorium-like Structures in Castilleja.</title>
        <authorList>
            <person name="Buerger M."/>
            <person name="Peterson D."/>
            <person name="Chory J."/>
        </authorList>
    </citation>
    <scope>NUCLEOTIDE SEQUENCE [LARGE SCALE GENOMIC DNA]</scope>
</reference>
<feature type="domain" description="C2 NT-type" evidence="2">
    <location>
        <begin position="7"/>
        <end position="155"/>
    </location>
</feature>
<dbReference type="Pfam" id="PF10358">
    <property type="entry name" value="NT-C2"/>
    <property type="match status" value="1"/>
</dbReference>
<name>A0ABD3D6U4_9LAMI</name>
<gene>
    <name evidence="3" type="ORF">CASFOL_020999</name>
</gene>
<keyword evidence="4" id="KW-1185">Reference proteome</keyword>
<dbReference type="PROSITE" id="PS51840">
    <property type="entry name" value="C2_NT"/>
    <property type="match status" value="1"/>
</dbReference>
<dbReference type="InterPro" id="IPR021827">
    <property type="entry name" value="Nup186/Nup192/Nup205"/>
</dbReference>
<dbReference type="AlphaFoldDB" id="A0ABD3D6U4"/>
<evidence type="ECO:0000313" key="3">
    <source>
        <dbReference type="EMBL" id="KAL3636452.1"/>
    </source>
</evidence>
<evidence type="ECO:0000259" key="2">
    <source>
        <dbReference type="PROSITE" id="PS51840"/>
    </source>
</evidence>
<feature type="compositionally biased region" description="Polar residues" evidence="1">
    <location>
        <begin position="188"/>
        <end position="203"/>
    </location>
</feature>
<evidence type="ECO:0000313" key="4">
    <source>
        <dbReference type="Proteomes" id="UP001632038"/>
    </source>
</evidence>
<dbReference type="EMBL" id="JAVIJP010000027">
    <property type="protein sequence ID" value="KAL3636452.1"/>
    <property type="molecule type" value="Genomic_DNA"/>
</dbReference>
<sequence length="753" mass="83835">MVLGIRSKQRRDASIKVNYTVHINELKPWPPSESLRSIQTLLLQYENNNQHSGTFRSTARDSKLVFNESFKLPLSLHPDKKANDKFQKNNLEFSLFSQNKNSNKAKGQLLGTAVINLADYGVIENLISISCVVNLKRSVNSSVQPVLVISVEPVEKGSSSSSSNVGFSKEPSLDGSEIASFTDDEDSSNGYGNLIRRSSSHASFNKGPHRNDDLSSSRFYERSMTTVKKNPENPFSRSYSTSIFGRDINGKQNKYVDRSNFADILFPDADQANELQTGSEKEQKDDILECEEKWETRMEMLEEELRETAVIEIGLYSVVAEHGSSVNKVYVPARRISRFYFKACESGLRAKRASAARAAVSGLVLVAKSCGNDVARLTFWLSNLIMLRAIVSQIASDLPHPNHNSDDISTFITALEKIESWLFSRIVESVWWQTFTPHMHTTSVSSTKKAFGRKNSNDHGNFSTELWKKAFKDACERLCPIRAAGHDCGCLTLLIKMVMEQLVDRLDTAMFNAILRESAEEMPTDPLSDPITDSKVLPIPSGKSSFGAAVELKNSIGNWSRLLTDIFGLEDDTMVNTAKPFKAFCLLHALSDVMMIPFGMLADTPTRREVCPMLGPTIIKRVLNNHIPDEFCPDPIPQNIIDALDTEEVLDNDSGNLVTSFPLTATSTIYSPPSAALLACFGDVGNKMLQSSRLSFLEKSNISDDELDELDSPFTSIVPVSSALAKLRSITKESGGRDVIRYQLLREIWKDEE</sequence>
<accession>A0ABD3D6U4</accession>
<dbReference type="PANTHER" id="PTHR31344:SF13">
    <property type="entry name" value="EEIG1_EHBP1 PROTEIN AMINO-TERMINAL DOMAIN PROTEIN"/>
    <property type="match status" value="1"/>
</dbReference>
<dbReference type="InterPro" id="IPR019448">
    <property type="entry name" value="NT-C2"/>
</dbReference>